<dbReference type="GO" id="GO:0003924">
    <property type="term" value="F:GTPase activity"/>
    <property type="evidence" value="ECO:0000318"/>
    <property type="project" value="GO_Central"/>
</dbReference>
<dbReference type="Gene3D" id="3.40.50.300">
    <property type="entry name" value="P-loop containing nucleotide triphosphate hydrolases"/>
    <property type="match status" value="1"/>
</dbReference>
<dbReference type="InterPro" id="IPR027417">
    <property type="entry name" value="P-loop_NTPase"/>
</dbReference>
<dbReference type="KEGG" id="tad:TRIADDRAFT_58315"/>
<organism evidence="3 4">
    <name type="scientific">Trichoplax adhaerens</name>
    <name type="common">Trichoplax reptans</name>
    <dbReference type="NCBI Taxonomy" id="10228"/>
    <lineage>
        <taxon>Eukaryota</taxon>
        <taxon>Metazoa</taxon>
        <taxon>Placozoa</taxon>
        <taxon>Uniplacotomia</taxon>
        <taxon>Trichoplacea</taxon>
        <taxon>Trichoplacidae</taxon>
        <taxon>Trichoplax</taxon>
    </lineage>
</organism>
<dbReference type="CTD" id="6755361"/>
<dbReference type="PROSITE" id="PS51419">
    <property type="entry name" value="RAB"/>
    <property type="match status" value="1"/>
</dbReference>
<dbReference type="AlphaFoldDB" id="B3S1J7"/>
<comment type="similarity">
    <text evidence="1">Belongs to the small GTPase superfamily. Rab family.</text>
</comment>
<dbReference type="GO" id="GO:0005525">
    <property type="term" value="F:GTP binding"/>
    <property type="evidence" value="ECO:0007669"/>
    <property type="project" value="InterPro"/>
</dbReference>
<dbReference type="Pfam" id="PF00071">
    <property type="entry name" value="Ras"/>
    <property type="match status" value="1"/>
</dbReference>
<dbReference type="FunFam" id="3.40.50.300:FF:001204">
    <property type="entry name" value="Small GTP-binding protein, putative"/>
    <property type="match status" value="1"/>
</dbReference>
<dbReference type="eggNOG" id="KOG0088">
    <property type="taxonomic scope" value="Eukaryota"/>
</dbReference>
<dbReference type="GO" id="GO:0005794">
    <property type="term" value="C:Golgi apparatus"/>
    <property type="evidence" value="ECO:0000318"/>
    <property type="project" value="GO_Central"/>
</dbReference>
<keyword evidence="4" id="KW-1185">Reference proteome</keyword>
<dbReference type="CDD" id="cd00154">
    <property type="entry name" value="Rab"/>
    <property type="match status" value="1"/>
</dbReference>
<sequence length="210" mass="23389">MDEVHTTKVVLLGRTGSGKTSLIVRYISSVFSENVKPTIGAAFSKKTVQLIHGEERKQVVLAIWDTAGDERYESMAPLYYRNSSAAIICFDLADRQSYNKVDFWVKELVEKVEQNCKLYICGTKTDLLAEYGGPLKRAVGPTEVMAYAKKLNAKFVETSSKSNYGIDDLFKLVAADFAGFTLCEAPPIEDSLRLQEPNQTDVNEKSSCCF</sequence>
<dbReference type="PhylomeDB" id="B3S1J7"/>
<dbReference type="GO" id="GO:0005829">
    <property type="term" value="C:cytosol"/>
    <property type="evidence" value="ECO:0007669"/>
    <property type="project" value="GOC"/>
</dbReference>
<dbReference type="GeneID" id="6755361"/>
<dbReference type="GO" id="GO:0012505">
    <property type="term" value="C:endomembrane system"/>
    <property type="evidence" value="ECO:0000318"/>
    <property type="project" value="GO_Central"/>
</dbReference>
<dbReference type="SMART" id="SM00173">
    <property type="entry name" value="RAS"/>
    <property type="match status" value="1"/>
</dbReference>
<dbReference type="PRINTS" id="PR00449">
    <property type="entry name" value="RASTRNSFRMNG"/>
</dbReference>
<dbReference type="OrthoDB" id="25896at2759"/>
<evidence type="ECO:0008006" key="5">
    <source>
        <dbReference type="Google" id="ProtNLM"/>
    </source>
</evidence>
<dbReference type="Proteomes" id="UP000009022">
    <property type="component" value="Unassembled WGS sequence"/>
</dbReference>
<dbReference type="GO" id="GO:0006886">
    <property type="term" value="P:intracellular protein transport"/>
    <property type="evidence" value="ECO:0000318"/>
    <property type="project" value="GO_Central"/>
</dbReference>
<dbReference type="PANTHER" id="PTHR47978">
    <property type="match status" value="1"/>
</dbReference>
<dbReference type="RefSeq" id="XP_002114148.1">
    <property type="nucleotide sequence ID" value="XM_002114112.1"/>
</dbReference>
<dbReference type="EMBL" id="DS985247">
    <property type="protein sequence ID" value="EDV23238.1"/>
    <property type="molecule type" value="Genomic_DNA"/>
</dbReference>
<dbReference type="InParanoid" id="B3S1J7"/>
<evidence type="ECO:0000313" key="3">
    <source>
        <dbReference type="EMBL" id="EDV23238.1"/>
    </source>
</evidence>
<proteinExistence type="inferred from homology"/>
<dbReference type="GO" id="GO:0042147">
    <property type="term" value="P:retrograde transport, endosome to Golgi"/>
    <property type="evidence" value="ECO:0000318"/>
    <property type="project" value="GO_Central"/>
</dbReference>
<accession>B3S1J7</accession>
<dbReference type="SMART" id="SM00176">
    <property type="entry name" value="RAN"/>
    <property type="match status" value="1"/>
</dbReference>
<dbReference type="SUPFAM" id="SSF52540">
    <property type="entry name" value="P-loop containing nucleoside triphosphate hydrolases"/>
    <property type="match status" value="1"/>
</dbReference>
<dbReference type="OMA" id="GAAFCRK"/>
<protein>
    <recommendedName>
        <fullName evidence="5">Ras-related protein Rab-24</fullName>
    </recommendedName>
</protein>
<gene>
    <name evidence="3" type="ORF">TRIADDRAFT_58315</name>
</gene>
<dbReference type="GO" id="GO:0006891">
    <property type="term" value="P:intra-Golgi vesicle-mediated transport"/>
    <property type="evidence" value="ECO:0000318"/>
    <property type="project" value="GO_Central"/>
</dbReference>
<dbReference type="SMART" id="SM00175">
    <property type="entry name" value="RAB"/>
    <property type="match status" value="1"/>
</dbReference>
<keyword evidence="2" id="KW-0547">Nucleotide-binding</keyword>
<evidence type="ECO:0000256" key="1">
    <source>
        <dbReference type="ARBA" id="ARBA00006270"/>
    </source>
</evidence>
<dbReference type="InterPro" id="IPR001806">
    <property type="entry name" value="Small_GTPase"/>
</dbReference>
<dbReference type="HOGENOM" id="CLU_041217_10_2_1"/>
<name>B3S1J7_TRIAD</name>
<dbReference type="STRING" id="10228.B3S1J7"/>
<dbReference type="InterPro" id="IPR005225">
    <property type="entry name" value="Small_GTP-bd"/>
</dbReference>
<dbReference type="PROSITE" id="PS51421">
    <property type="entry name" value="RAS"/>
    <property type="match status" value="1"/>
</dbReference>
<evidence type="ECO:0000256" key="2">
    <source>
        <dbReference type="ARBA" id="ARBA00022741"/>
    </source>
</evidence>
<dbReference type="NCBIfam" id="TIGR00231">
    <property type="entry name" value="small_GTP"/>
    <property type="match status" value="1"/>
</dbReference>
<dbReference type="GO" id="GO:0006890">
    <property type="term" value="P:retrograde vesicle-mediated transport, Golgi to endoplasmic reticulum"/>
    <property type="evidence" value="ECO:0000318"/>
    <property type="project" value="GO_Central"/>
</dbReference>
<evidence type="ECO:0000313" key="4">
    <source>
        <dbReference type="Proteomes" id="UP000009022"/>
    </source>
</evidence>
<reference evidence="3 4" key="1">
    <citation type="journal article" date="2008" name="Nature">
        <title>The Trichoplax genome and the nature of placozoans.</title>
        <authorList>
            <person name="Srivastava M."/>
            <person name="Begovic E."/>
            <person name="Chapman J."/>
            <person name="Putnam N.H."/>
            <person name="Hellsten U."/>
            <person name="Kawashima T."/>
            <person name="Kuo A."/>
            <person name="Mitros T."/>
            <person name="Salamov A."/>
            <person name="Carpenter M.L."/>
            <person name="Signorovitch A.Y."/>
            <person name="Moreno M.A."/>
            <person name="Kamm K."/>
            <person name="Grimwood J."/>
            <person name="Schmutz J."/>
            <person name="Shapiro H."/>
            <person name="Grigoriev I.V."/>
            <person name="Buss L.W."/>
            <person name="Schierwater B."/>
            <person name="Dellaporta S.L."/>
            <person name="Rokhsar D.S."/>
        </authorList>
    </citation>
    <scope>NUCLEOTIDE SEQUENCE [LARGE SCALE GENOMIC DNA]</scope>
    <source>
        <strain evidence="3 4">Grell-BS-1999</strain>
    </source>
</reference>
<dbReference type="PROSITE" id="PS51420">
    <property type="entry name" value="RHO"/>
    <property type="match status" value="1"/>
</dbReference>
<dbReference type="SMART" id="SM00174">
    <property type="entry name" value="RHO"/>
    <property type="match status" value="1"/>
</dbReference>